<dbReference type="Pfam" id="PF06985">
    <property type="entry name" value="HET"/>
    <property type="match status" value="1"/>
</dbReference>
<dbReference type="OrthoDB" id="3647231at2759"/>
<evidence type="ECO:0000313" key="2">
    <source>
        <dbReference type="EMBL" id="KAF2209986.1"/>
    </source>
</evidence>
<dbReference type="EMBL" id="ML992684">
    <property type="protein sequence ID" value="KAF2209986.1"/>
    <property type="molecule type" value="Genomic_DNA"/>
</dbReference>
<dbReference type="InterPro" id="IPR010730">
    <property type="entry name" value="HET"/>
</dbReference>
<dbReference type="Proteomes" id="UP000799539">
    <property type="component" value="Unassembled WGS sequence"/>
</dbReference>
<dbReference type="PANTHER" id="PTHR24148:SF64">
    <property type="entry name" value="HETEROKARYON INCOMPATIBILITY DOMAIN-CONTAINING PROTEIN"/>
    <property type="match status" value="1"/>
</dbReference>
<dbReference type="PANTHER" id="PTHR24148">
    <property type="entry name" value="ANKYRIN REPEAT DOMAIN-CONTAINING PROTEIN 39 HOMOLOG-RELATED"/>
    <property type="match status" value="1"/>
</dbReference>
<accession>A0A6A6F9B5</accession>
<dbReference type="AlphaFoldDB" id="A0A6A6F9B5"/>
<name>A0A6A6F9B5_9PEZI</name>
<gene>
    <name evidence="2" type="ORF">CERZMDRAFT_46157</name>
</gene>
<keyword evidence="3" id="KW-1185">Reference proteome</keyword>
<sequence>MTVETSIRLETSIFALDDAPEYCAISYTWGTWGSQEIFIDDEPRLVRLNCRHALRQARLHHGASWVWIDSLCVNQMDSNEKSHQVKRMGSIFASAHRVLCCIG</sequence>
<feature type="non-terminal residue" evidence="2">
    <location>
        <position position="103"/>
    </location>
</feature>
<feature type="domain" description="Heterokaryon incompatibility" evidence="1">
    <location>
        <begin position="22"/>
        <end position="102"/>
    </location>
</feature>
<evidence type="ECO:0000313" key="3">
    <source>
        <dbReference type="Proteomes" id="UP000799539"/>
    </source>
</evidence>
<protein>
    <recommendedName>
        <fullName evidence="1">Heterokaryon incompatibility domain-containing protein</fullName>
    </recommendedName>
</protein>
<proteinExistence type="predicted"/>
<dbReference type="InterPro" id="IPR052895">
    <property type="entry name" value="HetReg/Transcr_Mod"/>
</dbReference>
<evidence type="ECO:0000259" key="1">
    <source>
        <dbReference type="Pfam" id="PF06985"/>
    </source>
</evidence>
<reference evidence="2" key="1">
    <citation type="journal article" date="2020" name="Stud. Mycol.">
        <title>101 Dothideomycetes genomes: a test case for predicting lifestyles and emergence of pathogens.</title>
        <authorList>
            <person name="Haridas S."/>
            <person name="Albert R."/>
            <person name="Binder M."/>
            <person name="Bloem J."/>
            <person name="Labutti K."/>
            <person name="Salamov A."/>
            <person name="Andreopoulos B."/>
            <person name="Baker S."/>
            <person name="Barry K."/>
            <person name="Bills G."/>
            <person name="Bluhm B."/>
            <person name="Cannon C."/>
            <person name="Castanera R."/>
            <person name="Culley D."/>
            <person name="Daum C."/>
            <person name="Ezra D."/>
            <person name="Gonzalez J."/>
            <person name="Henrissat B."/>
            <person name="Kuo A."/>
            <person name="Liang C."/>
            <person name="Lipzen A."/>
            <person name="Lutzoni F."/>
            <person name="Magnuson J."/>
            <person name="Mondo S."/>
            <person name="Nolan M."/>
            <person name="Ohm R."/>
            <person name="Pangilinan J."/>
            <person name="Park H.-J."/>
            <person name="Ramirez L."/>
            <person name="Alfaro M."/>
            <person name="Sun H."/>
            <person name="Tritt A."/>
            <person name="Yoshinaga Y."/>
            <person name="Zwiers L.-H."/>
            <person name="Turgeon B."/>
            <person name="Goodwin S."/>
            <person name="Spatafora J."/>
            <person name="Crous P."/>
            <person name="Grigoriev I."/>
        </authorList>
    </citation>
    <scope>NUCLEOTIDE SEQUENCE</scope>
    <source>
        <strain evidence="2">SCOH1-5</strain>
    </source>
</reference>
<organism evidence="2 3">
    <name type="scientific">Cercospora zeae-maydis SCOH1-5</name>
    <dbReference type="NCBI Taxonomy" id="717836"/>
    <lineage>
        <taxon>Eukaryota</taxon>
        <taxon>Fungi</taxon>
        <taxon>Dikarya</taxon>
        <taxon>Ascomycota</taxon>
        <taxon>Pezizomycotina</taxon>
        <taxon>Dothideomycetes</taxon>
        <taxon>Dothideomycetidae</taxon>
        <taxon>Mycosphaerellales</taxon>
        <taxon>Mycosphaerellaceae</taxon>
        <taxon>Cercospora</taxon>
    </lineage>
</organism>